<dbReference type="RefSeq" id="WP_052063981.1">
    <property type="nucleotide sequence ID" value="NZ_JQSG02000001.1"/>
</dbReference>
<dbReference type="Gene3D" id="1.20.141.10">
    <property type="entry name" value="Chitosanase, subunit A, domain 1"/>
    <property type="match status" value="1"/>
</dbReference>
<dbReference type="OrthoDB" id="9815229at2"/>
<proteinExistence type="predicted"/>
<organism evidence="3 4">
    <name type="scientific">Acidihalobacter prosperus</name>
    <dbReference type="NCBI Taxonomy" id="160660"/>
    <lineage>
        <taxon>Bacteria</taxon>
        <taxon>Pseudomonadati</taxon>
        <taxon>Pseudomonadota</taxon>
        <taxon>Gammaproteobacteria</taxon>
        <taxon>Chromatiales</taxon>
        <taxon>Ectothiorhodospiraceae</taxon>
        <taxon>Acidihalobacter</taxon>
    </lineage>
</organism>
<accession>A0A1A6C8D1</accession>
<dbReference type="SUPFAM" id="SSF53955">
    <property type="entry name" value="Lysozyme-like"/>
    <property type="match status" value="1"/>
</dbReference>
<dbReference type="Pfam" id="PF05838">
    <property type="entry name" value="Glyco_hydro_108"/>
    <property type="match status" value="1"/>
</dbReference>
<evidence type="ECO:0000259" key="2">
    <source>
        <dbReference type="Pfam" id="PF09374"/>
    </source>
</evidence>
<comment type="caution">
    <text evidence="3">The sequence shown here is derived from an EMBL/GenBank/DDBJ whole genome shotgun (WGS) entry which is preliminary data.</text>
</comment>
<feature type="domain" description="TtsA-like Glycoside hydrolase family 108" evidence="1">
    <location>
        <begin position="22"/>
        <end position="106"/>
    </location>
</feature>
<evidence type="ECO:0000259" key="1">
    <source>
        <dbReference type="Pfam" id="PF05838"/>
    </source>
</evidence>
<dbReference type="Proteomes" id="UP000029273">
    <property type="component" value="Unassembled WGS sequence"/>
</dbReference>
<evidence type="ECO:0000313" key="4">
    <source>
        <dbReference type="Proteomes" id="UP000029273"/>
    </source>
</evidence>
<protein>
    <submittedName>
        <fullName evidence="3">Uncharacterized protein</fullName>
    </submittedName>
</protein>
<name>A0A1A6C8D1_9GAMM</name>
<evidence type="ECO:0000313" key="3">
    <source>
        <dbReference type="EMBL" id="OBS10804.1"/>
    </source>
</evidence>
<feature type="domain" description="Peptidoglycan binding" evidence="2">
    <location>
        <begin position="109"/>
        <end position="174"/>
    </location>
</feature>
<keyword evidence="4" id="KW-1185">Reference proteome</keyword>
<dbReference type="Pfam" id="PF09374">
    <property type="entry name" value="PG_binding_3"/>
    <property type="match status" value="1"/>
</dbReference>
<reference evidence="3 4" key="1">
    <citation type="journal article" date="2014" name="Genome Announc.">
        <title>Draft Genome Sequence of the Iron-Oxidizing, Acidophilic, and Halotolerant 'Thiobacillus prosperus' Type Strain DSM 5130.</title>
        <authorList>
            <person name="Ossandon F.J."/>
            <person name="Cardenas J.P."/>
            <person name="Corbett M."/>
            <person name="Quatrini R."/>
            <person name="Holmes D.S."/>
            <person name="Watkin E."/>
        </authorList>
    </citation>
    <scope>NUCLEOTIDE SEQUENCE [LARGE SCALE GENOMIC DNA]</scope>
    <source>
        <strain evidence="3 4">DSM 5130</strain>
    </source>
</reference>
<dbReference type="InterPro" id="IPR018537">
    <property type="entry name" value="Peptidoglycan-bd_3"/>
</dbReference>
<dbReference type="AlphaFoldDB" id="A0A1A6C8D1"/>
<dbReference type="InterPro" id="IPR023346">
    <property type="entry name" value="Lysozyme-like_dom_sf"/>
</dbReference>
<gene>
    <name evidence="3" type="ORF">Thpro_020520</name>
</gene>
<dbReference type="InterPro" id="IPR008565">
    <property type="entry name" value="TtsA-like_GH18_dom"/>
</dbReference>
<sequence length="189" mass="20493">MDSVAASSPVASDPWVQTLIGNILTREGDTYTDRVSDLGGPTKYGITQATLAKYRGQPVTPADVEALTRDEAFAIYLKAYIDDPEFEHIDSDDLRDLLVDSGVQHGPGRAVQWVQRSVGVKVDGILGPISLNAINTANARALYVRTLSQRVRFYGAIITNTPDQAANASGWMNRIAPFIDREPFLTGAA</sequence>
<dbReference type="EMBL" id="JQSG02000001">
    <property type="protein sequence ID" value="OBS10804.1"/>
    <property type="molecule type" value="Genomic_DNA"/>
</dbReference>